<dbReference type="AlphaFoldDB" id="A0A5J4VG01"/>
<organism evidence="1 2">
    <name type="scientific">Streblomastix strix</name>
    <dbReference type="NCBI Taxonomy" id="222440"/>
    <lineage>
        <taxon>Eukaryota</taxon>
        <taxon>Metamonada</taxon>
        <taxon>Preaxostyla</taxon>
        <taxon>Oxymonadida</taxon>
        <taxon>Streblomastigidae</taxon>
        <taxon>Streblomastix</taxon>
    </lineage>
</organism>
<name>A0A5J4VG01_9EUKA</name>
<accession>A0A5J4VG01</accession>
<dbReference type="Proteomes" id="UP000324800">
    <property type="component" value="Unassembled WGS sequence"/>
</dbReference>
<dbReference type="EMBL" id="SNRW01007365">
    <property type="protein sequence ID" value="KAA6381364.1"/>
    <property type="molecule type" value="Genomic_DNA"/>
</dbReference>
<evidence type="ECO:0000313" key="2">
    <source>
        <dbReference type="Proteomes" id="UP000324800"/>
    </source>
</evidence>
<protein>
    <submittedName>
        <fullName evidence="1">Uncharacterized protein</fullName>
    </submittedName>
</protein>
<gene>
    <name evidence="1" type="ORF">EZS28_023108</name>
</gene>
<reference evidence="1 2" key="1">
    <citation type="submission" date="2019-03" db="EMBL/GenBank/DDBJ databases">
        <title>Single cell metagenomics reveals metabolic interactions within the superorganism composed of flagellate Streblomastix strix and complex community of Bacteroidetes bacteria on its surface.</title>
        <authorList>
            <person name="Treitli S.C."/>
            <person name="Kolisko M."/>
            <person name="Husnik F."/>
            <person name="Keeling P."/>
            <person name="Hampl V."/>
        </authorList>
    </citation>
    <scope>NUCLEOTIDE SEQUENCE [LARGE SCALE GENOMIC DNA]</scope>
    <source>
        <strain evidence="1">ST1C</strain>
    </source>
</reference>
<evidence type="ECO:0000313" key="1">
    <source>
        <dbReference type="EMBL" id="KAA6381364.1"/>
    </source>
</evidence>
<comment type="caution">
    <text evidence="1">The sequence shown here is derived from an EMBL/GenBank/DDBJ whole genome shotgun (WGS) entry which is preliminary data.</text>
</comment>
<proteinExistence type="predicted"/>
<sequence length="256" mass="28726">MFNEAVIIQQDNQYYTPAGTIDQNMQYNVQVPVIGFDSSKFDFSLIFQNLQCADLEIKNYIGSSGMAKQIVIQHKHLDVKLKFIDVLTYQTPITLKEFAQTFNSEIDEPFPIESFDSTLKKTSIKQDEYDQYVQDAKNIDFNSLYPSLMSSEPHKFIIFTGGKIYMLGSIIASARIAPAPSAPPIPGCIISTWPGDISDQLKAKVNCNGETDTFAAHTKSITQAHRKYNCKTAEVSPLESIFAGRRHCGVFRDISL</sequence>